<keyword evidence="3 10" id="KW-1134">Transmembrane beta strand</keyword>
<evidence type="ECO:0000256" key="7">
    <source>
        <dbReference type="ARBA" id="ARBA00023114"/>
    </source>
</evidence>
<proteinExistence type="inferred from homology"/>
<evidence type="ECO:0000256" key="10">
    <source>
        <dbReference type="RuleBase" id="RU364005"/>
    </source>
</evidence>
<evidence type="ECO:0000256" key="8">
    <source>
        <dbReference type="ARBA" id="ARBA00023136"/>
    </source>
</evidence>
<organism evidence="11 12">
    <name type="scientific">Ancylobacter moscoviensis</name>
    <dbReference type="NCBI Taxonomy" id="2597768"/>
    <lineage>
        <taxon>Bacteria</taxon>
        <taxon>Pseudomonadati</taxon>
        <taxon>Pseudomonadota</taxon>
        <taxon>Alphaproteobacteria</taxon>
        <taxon>Hyphomicrobiales</taxon>
        <taxon>Xanthobacteraceae</taxon>
        <taxon>Ancylobacter</taxon>
    </lineage>
</organism>
<protein>
    <recommendedName>
        <fullName evidence="10">Porin</fullName>
    </recommendedName>
</protein>
<keyword evidence="5 10" id="KW-0732">Signal</keyword>
<keyword evidence="2 10" id="KW-0813">Transport</keyword>
<evidence type="ECO:0000256" key="9">
    <source>
        <dbReference type="ARBA" id="ARBA00023237"/>
    </source>
</evidence>
<keyword evidence="7 10" id="KW-0626">Porin</keyword>
<evidence type="ECO:0000256" key="2">
    <source>
        <dbReference type="ARBA" id="ARBA00022448"/>
    </source>
</evidence>
<keyword evidence="4 10" id="KW-0812">Transmembrane</keyword>
<comment type="subcellular location">
    <subcellularLocation>
        <location evidence="10">Cell outer membrane</location>
        <topology evidence="10">Multi-pass membrane protein</topology>
    </subcellularLocation>
</comment>
<feature type="signal peptide" evidence="10">
    <location>
        <begin position="1"/>
        <end position="21"/>
    </location>
</feature>
<feature type="chain" id="PRO_5044994081" description="Porin" evidence="10">
    <location>
        <begin position="22"/>
        <end position="419"/>
    </location>
</feature>
<accession>A0ABY3DWB8</accession>
<dbReference type="Proteomes" id="UP000315321">
    <property type="component" value="Unassembled WGS sequence"/>
</dbReference>
<comment type="caution">
    <text evidence="11">The sequence shown here is derived from an EMBL/GenBank/DDBJ whole genome shotgun (WGS) entry which is preliminary data.</text>
</comment>
<comment type="domain">
    <text evidence="10">Consists of 16-stranded beta-barrel sheets, with large surface-exposed loops, that form a transmembrane pore at the center of each barrel. The pore is partially ocluded by a peptide loop that folds into the pore lumen.</text>
</comment>
<keyword evidence="6 10" id="KW-0406">Ion transport</keyword>
<name>A0ABY3DWB8_9HYPH</name>
<dbReference type="RefSeq" id="WP_144341585.1">
    <property type="nucleotide sequence ID" value="NZ_VMBP01000001.1"/>
</dbReference>
<gene>
    <name evidence="11" type="ORF">FO470_03875</name>
</gene>
<keyword evidence="9 10" id="KW-0998">Cell outer membrane</keyword>
<dbReference type="InterPro" id="IPR003684">
    <property type="entry name" value="Porin_alphabac"/>
</dbReference>
<sequence length="419" mass="44866">MRIAGIGLAAALGMLPPAAFAADPPSSPSRTAARQCQAEGPGFYYVPGTDTCLRIGGYLWTESYYNSYTDYPRQNDRTYWVSTFGLQVDARTATDYGPLRSHMEARMIWRSADPWSDGPAGADFQPWDMHIDFAGFTFGYLQSFFDFYANADVLGTDPATIGDETQIGLVGYTWKLGNGFAAQVSLEDSSARDAGLLPASPASADPEEAYGATARLPEIVATFGQSGDWGSFLLSGALHQIGAASTQAGLGRTTDDWGYAVQGGVMFNLPVIAKGDTLYLQAAYADGAVSYLGLIDASGDFSAPDAFVRADGGLSKVRGWSAVTQYLHNWNDRWNSAFFGGMGRFDIDDPVARAAYGASGVTNVNVGANLTWTPVAPLAVTLQYDYNLYRADDYRPTGNGLPVASQKAHEVLLMVAATF</sequence>
<evidence type="ECO:0000313" key="11">
    <source>
        <dbReference type="EMBL" id="TSJ64429.1"/>
    </source>
</evidence>
<evidence type="ECO:0000313" key="12">
    <source>
        <dbReference type="Proteomes" id="UP000315321"/>
    </source>
</evidence>
<dbReference type="Pfam" id="PF02530">
    <property type="entry name" value="Porin_2"/>
    <property type="match status" value="1"/>
</dbReference>
<evidence type="ECO:0000256" key="5">
    <source>
        <dbReference type="ARBA" id="ARBA00022729"/>
    </source>
</evidence>
<comment type="similarity">
    <text evidence="1 10">Belongs to the alphaproteobacteria porin family.</text>
</comment>
<evidence type="ECO:0000256" key="4">
    <source>
        <dbReference type="ARBA" id="ARBA00022692"/>
    </source>
</evidence>
<reference evidence="11 12" key="1">
    <citation type="submission" date="2019-07" db="EMBL/GenBank/DDBJ databases">
        <authorList>
            <person name="Grouzdev D.S."/>
        </authorList>
    </citation>
    <scope>NUCLEOTIDE SEQUENCE [LARGE SCALE GENOMIC DNA]</scope>
    <source>
        <strain evidence="11 12">3C</strain>
    </source>
</reference>
<dbReference type="EMBL" id="VMBP01000001">
    <property type="protein sequence ID" value="TSJ64429.1"/>
    <property type="molecule type" value="Genomic_DNA"/>
</dbReference>
<keyword evidence="8 10" id="KW-0472">Membrane</keyword>
<evidence type="ECO:0000256" key="6">
    <source>
        <dbReference type="ARBA" id="ARBA00023065"/>
    </source>
</evidence>
<keyword evidence="12" id="KW-1185">Reference proteome</keyword>
<evidence type="ECO:0000256" key="1">
    <source>
        <dbReference type="ARBA" id="ARBA00009521"/>
    </source>
</evidence>
<comment type="function">
    <text evidence="10">Forms passive diffusion pores that allow small molecular weight hydrophilic materials across the outer membrane.</text>
</comment>
<evidence type="ECO:0000256" key="3">
    <source>
        <dbReference type="ARBA" id="ARBA00022452"/>
    </source>
</evidence>